<dbReference type="RefSeq" id="WP_302711982.1">
    <property type="nucleotide sequence ID" value="NZ_JAULRT010000047.1"/>
</dbReference>
<organism evidence="9 10">
    <name type="scientific">Gilvimarinus algae</name>
    <dbReference type="NCBI Taxonomy" id="3058037"/>
    <lineage>
        <taxon>Bacteria</taxon>
        <taxon>Pseudomonadati</taxon>
        <taxon>Pseudomonadota</taxon>
        <taxon>Gammaproteobacteria</taxon>
        <taxon>Cellvibrionales</taxon>
        <taxon>Cellvibrionaceae</taxon>
        <taxon>Gilvimarinus</taxon>
    </lineage>
</organism>
<evidence type="ECO:0000313" key="9">
    <source>
        <dbReference type="EMBL" id="MDO3381826.1"/>
    </source>
</evidence>
<feature type="transmembrane region" description="Helical" evidence="8">
    <location>
        <begin position="7"/>
        <end position="27"/>
    </location>
</feature>
<name>A0ABT8TCJ0_9GAMM</name>
<evidence type="ECO:0000256" key="8">
    <source>
        <dbReference type="SAM" id="Phobius"/>
    </source>
</evidence>
<dbReference type="PANTHER" id="PTHR11040">
    <property type="entry name" value="ZINC/IRON TRANSPORTER"/>
    <property type="match status" value="1"/>
</dbReference>
<keyword evidence="10" id="KW-1185">Reference proteome</keyword>
<dbReference type="InterPro" id="IPR003689">
    <property type="entry name" value="ZIP"/>
</dbReference>
<comment type="similarity">
    <text evidence="2">Belongs to the ZIP transporter (TC 2.A.5) family.</text>
</comment>
<keyword evidence="6 8" id="KW-1133">Transmembrane helix</keyword>
<comment type="subcellular location">
    <subcellularLocation>
        <location evidence="1">Cell membrane</location>
        <topology evidence="1">Multi-pass membrane protein</topology>
    </subcellularLocation>
</comment>
<keyword evidence="7 8" id="KW-0472">Membrane</keyword>
<keyword evidence="4 8" id="KW-0812">Transmembrane</keyword>
<sequence length="236" mass="25450">MSALWQIVLITWSAGVTAFIGAQLARYEGSAESTAKRELIHALVAFGGGALLAAVAFALAPHAMDELSPWRLALSFCMGGVLFCVLDAWLARRGGGFAQFLAMLMDYVPEAISLGAIFSQDRKMGMVLAAFIGLQNFPEGFNAYREMRTGGLRPRRILTVIFVASLLGPLAAVIGYTLLQEREALTAVIMSFASGGILYLIFQDIAPQAVMRRHWTPPLGAVLGFMLGMLGTVMMQ</sequence>
<feature type="transmembrane region" description="Helical" evidence="8">
    <location>
        <begin position="39"/>
        <end position="60"/>
    </location>
</feature>
<dbReference type="EMBL" id="JAULRT010000047">
    <property type="protein sequence ID" value="MDO3381826.1"/>
    <property type="molecule type" value="Genomic_DNA"/>
</dbReference>
<reference evidence="9" key="1">
    <citation type="submission" date="2023-07" db="EMBL/GenBank/DDBJ databases">
        <title>Gilvimarinus algae sp. nov., isolated from the surface of Kelp.</title>
        <authorList>
            <person name="Sun Y.Y."/>
            <person name="Gong Y."/>
            <person name="Du Z.J."/>
        </authorList>
    </citation>
    <scope>NUCLEOTIDE SEQUENCE</scope>
    <source>
        <strain evidence="9">SDUM040014</strain>
    </source>
</reference>
<evidence type="ECO:0000256" key="2">
    <source>
        <dbReference type="ARBA" id="ARBA00006939"/>
    </source>
</evidence>
<gene>
    <name evidence="9" type="ORF">QWI16_06530</name>
</gene>
<keyword evidence="5" id="KW-0862">Zinc</keyword>
<feature type="transmembrane region" description="Helical" evidence="8">
    <location>
        <begin position="214"/>
        <end position="235"/>
    </location>
</feature>
<evidence type="ECO:0000256" key="5">
    <source>
        <dbReference type="ARBA" id="ARBA00022833"/>
    </source>
</evidence>
<evidence type="ECO:0000256" key="6">
    <source>
        <dbReference type="ARBA" id="ARBA00022989"/>
    </source>
</evidence>
<comment type="caution">
    <text evidence="9">The sequence shown here is derived from an EMBL/GenBank/DDBJ whole genome shotgun (WGS) entry which is preliminary data.</text>
</comment>
<protein>
    <submittedName>
        <fullName evidence="9">ZIP family metal transporter</fullName>
    </submittedName>
</protein>
<feature type="transmembrane region" description="Helical" evidence="8">
    <location>
        <begin position="97"/>
        <end position="118"/>
    </location>
</feature>
<proteinExistence type="inferred from homology"/>
<accession>A0ABT8TCJ0</accession>
<dbReference type="Pfam" id="PF02535">
    <property type="entry name" value="Zip"/>
    <property type="match status" value="1"/>
</dbReference>
<feature type="transmembrane region" description="Helical" evidence="8">
    <location>
        <begin position="184"/>
        <end position="202"/>
    </location>
</feature>
<dbReference type="PANTHER" id="PTHR11040:SF211">
    <property type="entry name" value="ZINC TRANSPORTER ZIP11"/>
    <property type="match status" value="1"/>
</dbReference>
<keyword evidence="3" id="KW-1003">Cell membrane</keyword>
<evidence type="ECO:0000256" key="3">
    <source>
        <dbReference type="ARBA" id="ARBA00022475"/>
    </source>
</evidence>
<evidence type="ECO:0000256" key="1">
    <source>
        <dbReference type="ARBA" id="ARBA00004651"/>
    </source>
</evidence>
<dbReference type="Proteomes" id="UP001168380">
    <property type="component" value="Unassembled WGS sequence"/>
</dbReference>
<feature type="transmembrane region" description="Helical" evidence="8">
    <location>
        <begin position="157"/>
        <end position="178"/>
    </location>
</feature>
<feature type="transmembrane region" description="Helical" evidence="8">
    <location>
        <begin position="72"/>
        <end position="91"/>
    </location>
</feature>
<evidence type="ECO:0000313" key="10">
    <source>
        <dbReference type="Proteomes" id="UP001168380"/>
    </source>
</evidence>
<evidence type="ECO:0000256" key="7">
    <source>
        <dbReference type="ARBA" id="ARBA00023136"/>
    </source>
</evidence>
<evidence type="ECO:0000256" key="4">
    <source>
        <dbReference type="ARBA" id="ARBA00022692"/>
    </source>
</evidence>